<evidence type="ECO:0000313" key="1">
    <source>
        <dbReference type="EMBL" id="KNZ63417.1"/>
    </source>
</evidence>
<reference evidence="1 2" key="1">
    <citation type="submission" date="2015-08" db="EMBL/GenBank/DDBJ databases">
        <title>Next Generation Sequencing and Analysis of the Genome of Puccinia sorghi L Schw, the Causal Agent of Maize Common Rust.</title>
        <authorList>
            <person name="Rochi L."/>
            <person name="Burguener G."/>
            <person name="Darino M."/>
            <person name="Turjanski A."/>
            <person name="Kreff E."/>
            <person name="Dieguez M.J."/>
            <person name="Sacco F."/>
        </authorList>
    </citation>
    <scope>NUCLEOTIDE SEQUENCE [LARGE SCALE GENOMIC DNA]</scope>
    <source>
        <strain evidence="1 2">RO10H11247</strain>
    </source>
</reference>
<name>A0A0L6VS23_9BASI</name>
<gene>
    <name evidence="1" type="ORF">VP01_1147g1</name>
</gene>
<dbReference type="VEuPathDB" id="FungiDB:VP01_1147g1"/>
<dbReference type="EMBL" id="LAVV01001643">
    <property type="protein sequence ID" value="KNZ63417.1"/>
    <property type="molecule type" value="Genomic_DNA"/>
</dbReference>
<dbReference type="AlphaFoldDB" id="A0A0L6VS23"/>
<protein>
    <submittedName>
        <fullName evidence="1">Putative signal peptide protein</fullName>
    </submittedName>
</protein>
<dbReference type="Proteomes" id="UP000037035">
    <property type="component" value="Unassembled WGS sequence"/>
</dbReference>
<keyword evidence="2" id="KW-1185">Reference proteome</keyword>
<sequence>MLLLSLSIGDLGLSFIQHLINLTCSVETTSIQSDLTLDWALSTAAISRYLDYLRSRAAVTCLDRSLGNHLLGRVFVTFGRCTRPKWLISTSKPLDDLVPTCYDTSIPLSIYQIVPPERSFGHHLPSIFVKLACGIPSIIFRRHATYFPIQTSGKTTTPHPIRAPYHLRLAMNGIEEKMSDLKTHLRSLLILRVLHRFHIPTYWCCVGSLPFQVSTLLPLSSVLVIKNLFWFRPVFGRCRGDIEDGGRINLAFLKLYVGKVSQPNTMSVCTPLFAVTAHWTSDLNIFVVKLAGYLCRGGRSPTGRGSHILLVTGMWPSLCCCLIPPLVAHANGGTKAVRAGGGNTHQTQSEGNVYMLPFFWPGEKKEQDISPLKGEKHSGQIGLPCEVAAAWQVNDQKNTLLAINFCSLGLPHSSSPYFHWIIHRNFKKKKGWEATLNLHSGCHPLHYYTSALRVTVLGVFKISFGGKKNIYIKSELEKKNRSFGKKIIKNKDIIAEHSERMNIKK</sequence>
<proteinExistence type="predicted"/>
<organism evidence="1 2">
    <name type="scientific">Puccinia sorghi</name>
    <dbReference type="NCBI Taxonomy" id="27349"/>
    <lineage>
        <taxon>Eukaryota</taxon>
        <taxon>Fungi</taxon>
        <taxon>Dikarya</taxon>
        <taxon>Basidiomycota</taxon>
        <taxon>Pucciniomycotina</taxon>
        <taxon>Pucciniomycetes</taxon>
        <taxon>Pucciniales</taxon>
        <taxon>Pucciniaceae</taxon>
        <taxon>Puccinia</taxon>
    </lineage>
</organism>
<evidence type="ECO:0000313" key="2">
    <source>
        <dbReference type="Proteomes" id="UP000037035"/>
    </source>
</evidence>
<accession>A0A0L6VS23</accession>
<comment type="caution">
    <text evidence="1">The sequence shown here is derived from an EMBL/GenBank/DDBJ whole genome shotgun (WGS) entry which is preliminary data.</text>
</comment>